<keyword evidence="7 10" id="KW-0119">Carbohydrate metabolism</keyword>
<dbReference type="InterPro" id="IPR017853">
    <property type="entry name" value="GH"/>
</dbReference>
<protein>
    <recommendedName>
        <fullName evidence="4 10">4-alpha-glucanotransferase</fullName>
        <ecNumber evidence="3 10">2.4.1.25</ecNumber>
    </recommendedName>
    <alternativeName>
        <fullName evidence="8 10">Amylomaltase</fullName>
    </alternativeName>
    <alternativeName>
        <fullName evidence="9 10">Disproportionating enzyme</fullName>
    </alternativeName>
</protein>
<evidence type="ECO:0000256" key="8">
    <source>
        <dbReference type="ARBA" id="ARBA00031423"/>
    </source>
</evidence>
<evidence type="ECO:0000313" key="12">
    <source>
        <dbReference type="Proteomes" id="UP000261080"/>
    </source>
</evidence>
<comment type="caution">
    <text evidence="11">The sequence shown here is derived from an EMBL/GenBank/DDBJ whole genome shotgun (WGS) entry which is preliminary data.</text>
</comment>
<dbReference type="NCBIfam" id="NF011079">
    <property type="entry name" value="PRK14508.1-2"/>
    <property type="match status" value="1"/>
</dbReference>
<evidence type="ECO:0000256" key="5">
    <source>
        <dbReference type="ARBA" id="ARBA00022676"/>
    </source>
</evidence>
<accession>A0A3E3K1D1</accession>
<evidence type="ECO:0000256" key="2">
    <source>
        <dbReference type="ARBA" id="ARBA00005684"/>
    </source>
</evidence>
<dbReference type="RefSeq" id="WP_117493513.1">
    <property type="nucleotide sequence ID" value="NZ_DBGAZR010000051.1"/>
</dbReference>
<dbReference type="AlphaFoldDB" id="A0A3E3K1D1"/>
<evidence type="ECO:0000256" key="3">
    <source>
        <dbReference type="ARBA" id="ARBA00012560"/>
    </source>
</evidence>
<evidence type="ECO:0000256" key="1">
    <source>
        <dbReference type="ARBA" id="ARBA00000439"/>
    </source>
</evidence>
<keyword evidence="6 10" id="KW-0808">Transferase</keyword>
<evidence type="ECO:0000256" key="10">
    <source>
        <dbReference type="RuleBase" id="RU361207"/>
    </source>
</evidence>
<keyword evidence="5 10" id="KW-0328">Glycosyltransferase</keyword>
<proteinExistence type="inferred from homology"/>
<dbReference type="PANTHER" id="PTHR32438">
    <property type="entry name" value="4-ALPHA-GLUCANOTRANSFERASE DPE1, CHLOROPLASTIC/AMYLOPLASTIC"/>
    <property type="match status" value="1"/>
</dbReference>
<keyword evidence="12" id="KW-1185">Reference proteome</keyword>
<reference evidence="11 12" key="1">
    <citation type="submission" date="2018-08" db="EMBL/GenBank/DDBJ databases">
        <title>A genome reference for cultivated species of the human gut microbiota.</title>
        <authorList>
            <person name="Zou Y."/>
            <person name="Xue W."/>
            <person name="Luo G."/>
        </authorList>
    </citation>
    <scope>NUCLEOTIDE SEQUENCE [LARGE SCALE GENOMIC DNA]</scope>
    <source>
        <strain evidence="11 12">AF37-2AT</strain>
    </source>
</reference>
<dbReference type="InterPro" id="IPR003385">
    <property type="entry name" value="Glyco_hydro_77"/>
</dbReference>
<dbReference type="NCBIfam" id="TIGR00217">
    <property type="entry name" value="malQ"/>
    <property type="match status" value="1"/>
</dbReference>
<dbReference type="EC" id="2.4.1.25" evidence="3 10"/>
<comment type="catalytic activity">
    <reaction evidence="1 10">
        <text>Transfers a segment of a (1-&gt;4)-alpha-D-glucan to a new position in an acceptor, which may be glucose or a (1-&gt;4)-alpha-D-glucan.</text>
        <dbReference type="EC" id="2.4.1.25"/>
    </reaction>
</comment>
<dbReference type="GO" id="GO:0004134">
    <property type="term" value="F:4-alpha-glucanotransferase activity"/>
    <property type="evidence" value="ECO:0007669"/>
    <property type="project" value="UniProtKB-EC"/>
</dbReference>
<evidence type="ECO:0000256" key="4">
    <source>
        <dbReference type="ARBA" id="ARBA00020295"/>
    </source>
</evidence>
<sequence>MQRERKADMRETGILMPVSALPSRTGVGELGAYAYEFVEALRENGVKIWQILPLNPVGYGNSPYQPYSSCAGDEIYISLDLLFEAGLLKEQAPTFHENVRTVDYDAVRTFKEPYLKEAFSNFTETEDFREFTRQPWVYEYAVFRAKKKANHKVCWNEWKEEDKIWPEVPAPLPKEQEDEAAYQMFLQYEFYLQWMEVKRRANESGIQIMGDVPFYVGVDSVDVWGGKDNFLLDTDGRPVFIAGVPPDYFSATGQRWGNPIYDWDYLKDHEYQFWIDRIGYNQKLFDIIRIDHFRAFDTFWKIPASCPTAIEGEWIEAPGYEVIDTLRAKIDGLNLVAEDLGELRPEVLQLKDHYHLKGMKILVFSIETGGKYAYDSFHDVENMIIYTGTHDNDTLMQWYEGLSVAARRKVRRFLKREGIKQGSVKDRLLTYTLRSKAEYAILPMADLLGLGAEGHINTPGTVGSPNWEWRMPDFGQAKEELRKYRRAMTERV</sequence>
<comment type="similarity">
    <text evidence="2 10">Belongs to the disproportionating enzyme family.</text>
</comment>
<gene>
    <name evidence="11" type="primary">malQ</name>
    <name evidence="11" type="ORF">DW016_08325</name>
</gene>
<name>A0A3E3K1D1_9FIRM</name>
<evidence type="ECO:0000313" key="11">
    <source>
        <dbReference type="EMBL" id="RGE86949.1"/>
    </source>
</evidence>
<evidence type="ECO:0000256" key="9">
    <source>
        <dbReference type="ARBA" id="ARBA00031501"/>
    </source>
</evidence>
<dbReference type="SUPFAM" id="SSF51445">
    <property type="entry name" value="(Trans)glycosidases"/>
    <property type="match status" value="1"/>
</dbReference>
<organism evidence="11 12">
    <name type="scientific">Sellimonas intestinalis</name>
    <dbReference type="NCBI Taxonomy" id="1653434"/>
    <lineage>
        <taxon>Bacteria</taxon>
        <taxon>Bacillati</taxon>
        <taxon>Bacillota</taxon>
        <taxon>Clostridia</taxon>
        <taxon>Lachnospirales</taxon>
        <taxon>Lachnospiraceae</taxon>
        <taxon>Sellimonas</taxon>
    </lineage>
</organism>
<dbReference type="EMBL" id="QVLX01000004">
    <property type="protein sequence ID" value="RGE86949.1"/>
    <property type="molecule type" value="Genomic_DNA"/>
</dbReference>
<dbReference type="PANTHER" id="PTHR32438:SF5">
    <property type="entry name" value="4-ALPHA-GLUCANOTRANSFERASE DPE1, CHLOROPLASTIC_AMYLOPLASTIC"/>
    <property type="match status" value="1"/>
</dbReference>
<dbReference type="Gene3D" id="3.20.20.80">
    <property type="entry name" value="Glycosidases"/>
    <property type="match status" value="1"/>
</dbReference>
<dbReference type="Pfam" id="PF02446">
    <property type="entry name" value="Glyco_hydro_77"/>
    <property type="match status" value="1"/>
</dbReference>
<dbReference type="GO" id="GO:0005975">
    <property type="term" value="P:carbohydrate metabolic process"/>
    <property type="evidence" value="ECO:0007669"/>
    <property type="project" value="InterPro"/>
</dbReference>
<dbReference type="Proteomes" id="UP000261080">
    <property type="component" value="Unassembled WGS sequence"/>
</dbReference>
<dbReference type="OrthoDB" id="9811841at2"/>
<dbReference type="NCBIfam" id="NF011080">
    <property type="entry name" value="PRK14508.1-3"/>
    <property type="match status" value="1"/>
</dbReference>
<evidence type="ECO:0000256" key="7">
    <source>
        <dbReference type="ARBA" id="ARBA00023277"/>
    </source>
</evidence>
<evidence type="ECO:0000256" key="6">
    <source>
        <dbReference type="ARBA" id="ARBA00022679"/>
    </source>
</evidence>